<keyword evidence="3" id="KW-0479">Metal-binding</keyword>
<sequence length="350" mass="39627">MPSIKFINELEKNHITSLYGLEKIIADDEDCEYLFEAANRVRQKFVKQEVHLKALIEISNICAKECFYCGLRSKNKDIKRYKMSAEEIVSRAKEAAMSGYKTVVMQSGESGAFKDDEICEIIREIKKFDVQITLSFGEKSFEQYRAYKKAGADRYLLRIETADRALYKALHPNMSLKNRIKCLENLRNLGYETGSGLLVGLPGSSAKILARDLMFLKKYDFDMIGIGPFIPATNTPLEHSKAGGIKLVLKANALTRLLLPKINIPATTAIETLDPNEGRKMALRSGANVIMPSITQSRYRDLYKLYPNKFCLKESAAEIYDKFDEMLSLIGDKISLTNGNSVRFNQRRGL</sequence>
<proteinExistence type="predicted"/>
<dbReference type="GO" id="GO:0042364">
    <property type="term" value="P:water-soluble vitamin biosynthetic process"/>
    <property type="evidence" value="ECO:0007669"/>
    <property type="project" value="UniProtKB-ARBA"/>
</dbReference>
<dbReference type="KEGG" id="crx:CRECT_1409"/>
<gene>
    <name evidence="10" type="ORF">CRECT_1409</name>
</gene>
<dbReference type="EMBL" id="CP012543">
    <property type="protein sequence ID" value="QCD47059.1"/>
    <property type="molecule type" value="Genomic_DNA"/>
</dbReference>
<dbReference type="NCBIfam" id="TIGR03956">
    <property type="entry name" value="rSAM_HydE"/>
    <property type="match status" value="1"/>
</dbReference>
<keyword evidence="2 7" id="KW-0949">S-adenosyl-L-methionine</keyword>
<dbReference type="SFLD" id="SFLDS00029">
    <property type="entry name" value="Radical_SAM"/>
    <property type="match status" value="1"/>
</dbReference>
<evidence type="ECO:0000313" key="10">
    <source>
        <dbReference type="EMBL" id="QCD47059.1"/>
    </source>
</evidence>
<dbReference type="SFLD" id="SFLDG01280">
    <property type="entry name" value="HydE/PylB-like"/>
    <property type="match status" value="1"/>
</dbReference>
<feature type="binding site" evidence="8">
    <location>
        <position position="135"/>
    </location>
    <ligand>
        <name>(3R)-3-methyl-D-ornithine</name>
        <dbReference type="ChEBI" id="CHEBI:64642"/>
    </ligand>
</feature>
<keyword evidence="5 7" id="KW-0411">Iron-sulfur</keyword>
<dbReference type="GO" id="GO:0051539">
    <property type="term" value="F:4 iron, 4 sulfur cluster binding"/>
    <property type="evidence" value="ECO:0007669"/>
    <property type="project" value="UniProtKB-KW"/>
</dbReference>
<feature type="binding site" evidence="7">
    <location>
        <position position="66"/>
    </location>
    <ligand>
        <name>[4Fe-4S] cluster</name>
        <dbReference type="ChEBI" id="CHEBI:49883"/>
        <note>4Fe-4S-S-AdoMet</note>
    </ligand>
</feature>
<dbReference type="InterPro" id="IPR007197">
    <property type="entry name" value="rSAM"/>
</dbReference>
<feature type="binding site" evidence="8">
    <location>
        <position position="160"/>
    </location>
    <ligand>
        <name>S-adenosyl-L-methionine</name>
        <dbReference type="ChEBI" id="CHEBI:59789"/>
    </ligand>
</feature>
<dbReference type="PANTHER" id="PTHR43726">
    <property type="entry name" value="3-METHYLORNITHINE SYNTHASE"/>
    <property type="match status" value="1"/>
</dbReference>
<dbReference type="GO" id="GO:0044272">
    <property type="term" value="P:sulfur compound biosynthetic process"/>
    <property type="evidence" value="ECO:0007669"/>
    <property type="project" value="UniProtKB-ARBA"/>
</dbReference>
<reference evidence="10 11" key="1">
    <citation type="submission" date="2016-07" db="EMBL/GenBank/DDBJ databases">
        <title>Comparative genomics of the Campylobacter concisus group.</title>
        <authorList>
            <person name="Miller W.G."/>
            <person name="Yee E."/>
            <person name="Chapman M.H."/>
            <person name="Huynh S."/>
            <person name="Bono J.L."/>
            <person name="On S.L.W."/>
            <person name="StLeger J."/>
            <person name="Foster G."/>
            <person name="Parker C.T."/>
        </authorList>
    </citation>
    <scope>NUCLEOTIDE SEQUENCE [LARGE SCALE GENOMIC DNA]</scope>
    <source>
        <strain evidence="10 11">ATCC 33238</strain>
    </source>
</reference>
<dbReference type="AlphaFoldDB" id="A0A6G5QN65"/>
<dbReference type="InterPro" id="IPR034422">
    <property type="entry name" value="HydE/PylB-like"/>
</dbReference>
<dbReference type="PIRSF" id="PIRSF004762">
    <property type="entry name" value="CHP00423"/>
    <property type="match status" value="1"/>
</dbReference>
<feature type="domain" description="Radical SAM core" evidence="9">
    <location>
        <begin position="48"/>
        <end position="267"/>
    </location>
</feature>
<dbReference type="InterPro" id="IPR006638">
    <property type="entry name" value="Elp3/MiaA/NifB-like_rSAM"/>
</dbReference>
<protein>
    <submittedName>
        <fullName evidence="10">[FeFe] hydrogenase H-cluster radical SAM maturase HydE</fullName>
    </submittedName>
</protein>
<feature type="binding site" evidence="7">
    <location>
        <position position="62"/>
    </location>
    <ligand>
        <name>[4Fe-4S] cluster</name>
        <dbReference type="ChEBI" id="CHEBI:49883"/>
        <note>4Fe-4S-S-AdoMet</note>
    </ligand>
</feature>
<keyword evidence="1 7" id="KW-0004">4Fe-4S</keyword>
<dbReference type="Proteomes" id="UP000502377">
    <property type="component" value="Chromosome"/>
</dbReference>
<dbReference type="Gene3D" id="3.20.20.70">
    <property type="entry name" value="Aldolase class I"/>
    <property type="match status" value="1"/>
</dbReference>
<dbReference type="SMART" id="SM00729">
    <property type="entry name" value="Elp3"/>
    <property type="match status" value="1"/>
</dbReference>
<dbReference type="InterPro" id="IPR013785">
    <property type="entry name" value="Aldolase_TIM"/>
</dbReference>
<dbReference type="InterPro" id="IPR058240">
    <property type="entry name" value="rSAM_sf"/>
</dbReference>
<dbReference type="RefSeq" id="WP_002945036.1">
    <property type="nucleotide sequence ID" value="NZ_CP012543.1"/>
</dbReference>
<dbReference type="InterPro" id="IPR024021">
    <property type="entry name" value="FeFe-hyd_HydE_rSAM"/>
</dbReference>
<dbReference type="CDD" id="cd01335">
    <property type="entry name" value="Radical_SAM"/>
    <property type="match status" value="1"/>
</dbReference>
<evidence type="ECO:0000256" key="8">
    <source>
        <dbReference type="PIRSR" id="PIRSR004762-2"/>
    </source>
</evidence>
<evidence type="ECO:0000256" key="5">
    <source>
        <dbReference type="ARBA" id="ARBA00023014"/>
    </source>
</evidence>
<evidence type="ECO:0000256" key="2">
    <source>
        <dbReference type="ARBA" id="ARBA00022691"/>
    </source>
</evidence>
<dbReference type="SFLD" id="SFLDG01082">
    <property type="entry name" value="B12-binding_domain_containing"/>
    <property type="match status" value="1"/>
</dbReference>
<name>A0A6G5QN65_CAMRE</name>
<dbReference type="SMART" id="SM00876">
    <property type="entry name" value="BATS"/>
    <property type="match status" value="1"/>
</dbReference>
<evidence type="ECO:0000313" key="11">
    <source>
        <dbReference type="Proteomes" id="UP000502377"/>
    </source>
</evidence>
<comment type="cofactor">
    <cofactor evidence="7">
        <name>[4Fe-4S] cluster</name>
        <dbReference type="ChEBI" id="CHEBI:49883"/>
    </cofactor>
    <text evidence="7">Binds 1 [4Fe-4S] cluster. The cluster is coordinated with 3 cysteines and an exchangeable S-adenosyl-L-methionine.</text>
</comment>
<evidence type="ECO:0000256" key="4">
    <source>
        <dbReference type="ARBA" id="ARBA00023004"/>
    </source>
</evidence>
<evidence type="ECO:0000256" key="6">
    <source>
        <dbReference type="ARBA" id="ARBA00034078"/>
    </source>
</evidence>
<organism evidence="10 11">
    <name type="scientific">Campylobacter rectus</name>
    <name type="common">Wolinella recta</name>
    <dbReference type="NCBI Taxonomy" id="203"/>
    <lineage>
        <taxon>Bacteria</taxon>
        <taxon>Pseudomonadati</taxon>
        <taxon>Campylobacterota</taxon>
        <taxon>Epsilonproteobacteria</taxon>
        <taxon>Campylobacterales</taxon>
        <taxon>Campylobacteraceae</taxon>
        <taxon>Campylobacter</taxon>
    </lineage>
</organism>
<comment type="cofactor">
    <cofactor evidence="6">
        <name>[2Fe-2S] cluster</name>
        <dbReference type="ChEBI" id="CHEBI:190135"/>
    </cofactor>
</comment>
<accession>A0A6G5QN65</accession>
<feature type="binding site" evidence="7">
    <location>
        <position position="69"/>
    </location>
    <ligand>
        <name>[4Fe-4S] cluster</name>
        <dbReference type="ChEBI" id="CHEBI:49883"/>
        <note>4Fe-4S-S-AdoMet</note>
    </ligand>
</feature>
<dbReference type="Pfam" id="PF04055">
    <property type="entry name" value="Radical_SAM"/>
    <property type="match status" value="1"/>
</dbReference>
<dbReference type="PANTHER" id="PTHR43726:SF1">
    <property type="entry name" value="BIOTIN SYNTHASE"/>
    <property type="match status" value="1"/>
</dbReference>
<evidence type="ECO:0000259" key="9">
    <source>
        <dbReference type="PROSITE" id="PS51918"/>
    </source>
</evidence>
<dbReference type="GO" id="GO:0016740">
    <property type="term" value="F:transferase activity"/>
    <property type="evidence" value="ECO:0007669"/>
    <property type="project" value="TreeGrafter"/>
</dbReference>
<evidence type="ECO:0000256" key="3">
    <source>
        <dbReference type="ARBA" id="ARBA00022723"/>
    </source>
</evidence>
<evidence type="ECO:0000256" key="7">
    <source>
        <dbReference type="PIRSR" id="PIRSR004762-1"/>
    </source>
</evidence>
<dbReference type="PROSITE" id="PS51918">
    <property type="entry name" value="RADICAL_SAM"/>
    <property type="match status" value="1"/>
</dbReference>
<feature type="binding site" evidence="8">
    <location>
        <position position="179"/>
    </location>
    <ligand>
        <name>S-adenosyl-L-methionine</name>
        <dbReference type="ChEBI" id="CHEBI:59789"/>
    </ligand>
</feature>
<dbReference type="SUPFAM" id="SSF102114">
    <property type="entry name" value="Radical SAM enzymes"/>
    <property type="match status" value="1"/>
</dbReference>
<keyword evidence="4 7" id="KW-0408">Iron</keyword>
<dbReference type="InterPro" id="IPR010722">
    <property type="entry name" value="BATS_dom"/>
</dbReference>
<dbReference type="GO" id="GO:0046872">
    <property type="term" value="F:metal ion binding"/>
    <property type="evidence" value="ECO:0007669"/>
    <property type="project" value="UniProtKB-KW"/>
</dbReference>
<dbReference type="SFLD" id="SFLDG01060">
    <property type="entry name" value="BATS_domain_containing"/>
    <property type="match status" value="1"/>
</dbReference>
<evidence type="ECO:0000256" key="1">
    <source>
        <dbReference type="ARBA" id="ARBA00022485"/>
    </source>
</evidence>